<evidence type="ECO:0000313" key="2">
    <source>
        <dbReference type="Proteomes" id="UP000033636"/>
    </source>
</evidence>
<comment type="caution">
    <text evidence="1">The sequence shown here is derived from an EMBL/GenBank/DDBJ whole genome shotgun (WGS) entry which is preliminary data.</text>
</comment>
<proteinExistence type="predicted"/>
<dbReference type="Proteomes" id="UP000033636">
    <property type="component" value="Unassembled WGS sequence"/>
</dbReference>
<organism evidence="1 2">
    <name type="scientific">Thermoproteus sp. AZ2</name>
    <dbReference type="NCBI Taxonomy" id="1609232"/>
    <lineage>
        <taxon>Archaea</taxon>
        <taxon>Thermoproteota</taxon>
        <taxon>Thermoprotei</taxon>
        <taxon>Thermoproteales</taxon>
        <taxon>Thermoproteaceae</taxon>
        <taxon>Thermoproteus</taxon>
    </lineage>
</organism>
<accession>A0ACC6V227</accession>
<dbReference type="EMBL" id="JZWT02000020">
    <property type="protein sequence ID" value="MFB6491055.1"/>
    <property type="molecule type" value="Genomic_DNA"/>
</dbReference>
<protein>
    <submittedName>
        <fullName evidence="1">Nucleotidyltransferase domain-containing protein</fullName>
    </submittedName>
</protein>
<name>A0ACC6V227_9CREN</name>
<evidence type="ECO:0000313" key="1">
    <source>
        <dbReference type="EMBL" id="MFB6491055.1"/>
    </source>
</evidence>
<sequence>MESIVARFGGAVSIFLFGSRALGRHSASSDFDIVVVASEVGDYFETAAELRRLCRGVPVDIVLFPAAEFIVDGVVAQMLRGCKTLHDGLGLGLCDN</sequence>
<gene>
    <name evidence="1" type="ORF">TU35_007435</name>
</gene>
<reference evidence="1" key="1">
    <citation type="submission" date="2024-07" db="EMBL/GenBank/DDBJ databases">
        <title>Metagenome and Metagenome-Assembled Genomes of Archaea from a hot spring from the geothermal field of Los Azufres, Mexico.</title>
        <authorList>
            <person name="Marin-Paredes R."/>
            <person name="Martinez-Romero E."/>
            <person name="Servin-Garciduenas L.E."/>
        </authorList>
    </citation>
    <scope>NUCLEOTIDE SEQUENCE</scope>
</reference>